<dbReference type="AlphaFoldDB" id="A0A0K1PE21"/>
<evidence type="ECO:0000313" key="2">
    <source>
        <dbReference type="EMBL" id="AKU91783.1"/>
    </source>
</evidence>
<feature type="region of interest" description="Disordered" evidence="1">
    <location>
        <begin position="97"/>
        <end position="121"/>
    </location>
</feature>
<dbReference type="RefSeq" id="WP_050726049.1">
    <property type="nucleotide sequence ID" value="NZ_CP012332.1"/>
</dbReference>
<accession>A0A0K1PE21</accession>
<keyword evidence="3" id="KW-1185">Reference proteome</keyword>
<dbReference type="STRING" id="1391653.AKJ08_2170"/>
<evidence type="ECO:0000256" key="1">
    <source>
        <dbReference type="SAM" id="MobiDB-lite"/>
    </source>
</evidence>
<proteinExistence type="predicted"/>
<gene>
    <name evidence="2" type="ORF">AKJ08_2170</name>
</gene>
<dbReference type="Proteomes" id="UP000055590">
    <property type="component" value="Chromosome"/>
</dbReference>
<feature type="compositionally biased region" description="Low complexity" evidence="1">
    <location>
        <begin position="111"/>
        <end position="121"/>
    </location>
</feature>
<dbReference type="KEGG" id="vin:AKJ08_2170"/>
<name>A0A0K1PE21_9BACT</name>
<reference evidence="2 3" key="1">
    <citation type="submission" date="2015-08" db="EMBL/GenBank/DDBJ databases">
        <authorList>
            <person name="Babu N.S."/>
            <person name="Beckwith C.J."/>
            <person name="Beseler K.G."/>
            <person name="Brison A."/>
            <person name="Carone J.V."/>
            <person name="Caskin T.P."/>
            <person name="Diamond M."/>
            <person name="Durham M.E."/>
            <person name="Foxe J.M."/>
            <person name="Go M."/>
            <person name="Henderson B.A."/>
            <person name="Jones I.B."/>
            <person name="McGettigan J.A."/>
            <person name="Micheletti S.J."/>
            <person name="Nasrallah M.E."/>
            <person name="Ortiz D."/>
            <person name="Piller C.R."/>
            <person name="Privatt S.R."/>
            <person name="Schneider S.L."/>
            <person name="Sharp S."/>
            <person name="Smith T.C."/>
            <person name="Stanton J.D."/>
            <person name="Ullery H.E."/>
            <person name="Wilson R.J."/>
            <person name="Serrano M.G."/>
            <person name="Buck G."/>
            <person name="Lee V."/>
            <person name="Wang Y."/>
            <person name="Carvalho R."/>
            <person name="Voegtly L."/>
            <person name="Shi R."/>
            <person name="Duckworth R."/>
            <person name="Johnson A."/>
            <person name="Loviza R."/>
            <person name="Walstead R."/>
            <person name="Shah Z."/>
            <person name="Kiflezghi M."/>
            <person name="Wade K."/>
            <person name="Ball S.L."/>
            <person name="Bradley K.W."/>
            <person name="Asai D.J."/>
            <person name="Bowman C.A."/>
            <person name="Russell D.A."/>
            <person name="Pope W.H."/>
            <person name="Jacobs-Sera D."/>
            <person name="Hendrix R.W."/>
            <person name="Hatfull G.F."/>
        </authorList>
    </citation>
    <scope>NUCLEOTIDE SEQUENCE [LARGE SCALE GENOMIC DNA]</scope>
    <source>
        <strain evidence="2 3">DSM 27710</strain>
    </source>
</reference>
<dbReference type="EMBL" id="CP012332">
    <property type="protein sequence ID" value="AKU91783.1"/>
    <property type="molecule type" value="Genomic_DNA"/>
</dbReference>
<organism evidence="2 3">
    <name type="scientific">Vulgatibacter incomptus</name>
    <dbReference type="NCBI Taxonomy" id="1391653"/>
    <lineage>
        <taxon>Bacteria</taxon>
        <taxon>Pseudomonadati</taxon>
        <taxon>Myxococcota</taxon>
        <taxon>Myxococcia</taxon>
        <taxon>Myxococcales</taxon>
        <taxon>Cystobacterineae</taxon>
        <taxon>Vulgatibacteraceae</taxon>
        <taxon>Vulgatibacter</taxon>
    </lineage>
</organism>
<protein>
    <submittedName>
        <fullName evidence="2">Uncharacterized protein</fullName>
    </submittedName>
</protein>
<sequence>MSLLAAIQGDGPVEGAGVEASVAKLCAALLAENRLPPAAVVAARVRIPDGCEPPLRALAELGLTGIPIFWEAGVDGGLRVIAHVRVKRRRRLRPVVLASNDDVQAPDPEPEAGTPTTEPSP</sequence>
<evidence type="ECO:0000313" key="3">
    <source>
        <dbReference type="Proteomes" id="UP000055590"/>
    </source>
</evidence>